<sequence length="70" mass="8026">MDDTNTPRQLSLLPSPEVPVQFRLDADTRRRGLRHVAEIREQMAARQAARREAEHLTARSARRPVRPEAA</sequence>
<name>A0A4V3EIX6_9ACTN</name>
<gene>
    <name evidence="2" type="ORF">BDK89_1700</name>
</gene>
<dbReference type="RefSeq" id="WP_133868517.1">
    <property type="nucleotide sequence ID" value="NZ_JAVJPS010000040.1"/>
</dbReference>
<dbReference type="AlphaFoldDB" id="A0A4V3EIX6"/>
<evidence type="ECO:0000256" key="1">
    <source>
        <dbReference type="SAM" id="MobiDB-lite"/>
    </source>
</evidence>
<dbReference type="Proteomes" id="UP000294558">
    <property type="component" value="Unassembled WGS sequence"/>
</dbReference>
<keyword evidence="3" id="KW-1185">Reference proteome</keyword>
<accession>A0A4V3EIX6</accession>
<organism evidence="2 3">
    <name type="scientific">Ilumatobacter fluminis</name>
    <dbReference type="NCBI Taxonomy" id="467091"/>
    <lineage>
        <taxon>Bacteria</taxon>
        <taxon>Bacillati</taxon>
        <taxon>Actinomycetota</taxon>
        <taxon>Acidimicrobiia</taxon>
        <taxon>Acidimicrobiales</taxon>
        <taxon>Ilumatobacteraceae</taxon>
        <taxon>Ilumatobacter</taxon>
    </lineage>
</organism>
<proteinExistence type="predicted"/>
<evidence type="ECO:0000313" key="3">
    <source>
        <dbReference type="Proteomes" id="UP000294558"/>
    </source>
</evidence>
<evidence type="ECO:0000313" key="2">
    <source>
        <dbReference type="EMBL" id="TDT16118.1"/>
    </source>
</evidence>
<dbReference type="EMBL" id="SOAU01000001">
    <property type="protein sequence ID" value="TDT16118.1"/>
    <property type="molecule type" value="Genomic_DNA"/>
</dbReference>
<comment type="caution">
    <text evidence="2">The sequence shown here is derived from an EMBL/GenBank/DDBJ whole genome shotgun (WGS) entry which is preliminary data.</text>
</comment>
<feature type="region of interest" description="Disordered" evidence="1">
    <location>
        <begin position="51"/>
        <end position="70"/>
    </location>
</feature>
<reference evidence="2 3" key="1">
    <citation type="submission" date="2019-03" db="EMBL/GenBank/DDBJ databases">
        <title>Sequencing the genomes of 1000 actinobacteria strains.</title>
        <authorList>
            <person name="Klenk H.-P."/>
        </authorList>
    </citation>
    <scope>NUCLEOTIDE SEQUENCE [LARGE SCALE GENOMIC DNA]</scope>
    <source>
        <strain evidence="2 3">DSM 18936</strain>
    </source>
</reference>
<protein>
    <submittedName>
        <fullName evidence="2">Uncharacterized protein</fullName>
    </submittedName>
</protein>